<name>A0AC55CQY4_ECHTE</name>
<dbReference type="Proteomes" id="UP000694863">
    <property type="component" value="Unplaced"/>
</dbReference>
<gene>
    <name evidence="2" type="primary">LOC123521004</name>
</gene>
<protein>
    <submittedName>
        <fullName evidence="2">Mucin-5AC-like</fullName>
    </submittedName>
</protein>
<sequence>MNLLQGTILSLLLSGLCCSESNPVNTSTTVSAATPATVREATTKSLTSSATKSTVGTSPTELRTDKEILNSSLPPTSPSLKTPAKVTGSTTNSVTKNELPTTSTTVTNIPIPNPGPTIPSSQQKTENQTSIKATDTLVYETQY</sequence>
<keyword evidence="1" id="KW-1185">Reference proteome</keyword>
<accession>A0AC55CQY4</accession>
<reference evidence="2" key="1">
    <citation type="submission" date="2025-08" db="UniProtKB">
        <authorList>
            <consortium name="RefSeq"/>
        </authorList>
    </citation>
    <scope>IDENTIFICATION</scope>
</reference>
<evidence type="ECO:0000313" key="2">
    <source>
        <dbReference type="RefSeq" id="XP_045140263.1"/>
    </source>
</evidence>
<dbReference type="RefSeq" id="XP_045140263.1">
    <property type="nucleotide sequence ID" value="XM_045284328.1"/>
</dbReference>
<proteinExistence type="predicted"/>
<evidence type="ECO:0000313" key="1">
    <source>
        <dbReference type="Proteomes" id="UP000694863"/>
    </source>
</evidence>
<organism evidence="1 2">
    <name type="scientific">Echinops telfairi</name>
    <name type="common">Lesser hedgehog tenrec</name>
    <dbReference type="NCBI Taxonomy" id="9371"/>
    <lineage>
        <taxon>Eukaryota</taxon>
        <taxon>Metazoa</taxon>
        <taxon>Chordata</taxon>
        <taxon>Craniata</taxon>
        <taxon>Vertebrata</taxon>
        <taxon>Euteleostomi</taxon>
        <taxon>Mammalia</taxon>
        <taxon>Eutheria</taxon>
        <taxon>Afrotheria</taxon>
        <taxon>Tenrecidae</taxon>
        <taxon>Tenrecinae</taxon>
        <taxon>Echinops</taxon>
    </lineage>
</organism>